<reference evidence="2" key="1">
    <citation type="submission" date="2020-03" db="EMBL/GenBank/DDBJ databases">
        <title>A transcriptome and proteome of the tick Rhipicephalus microplus shaped by the genetic composition of its hosts and developmental stage.</title>
        <authorList>
            <person name="Garcia G.R."/>
            <person name="Ribeiro J.M.C."/>
            <person name="Maruyama S.R."/>
            <person name="Gardinasse L.G."/>
            <person name="Nelson K."/>
            <person name="Ferreira B.R."/>
            <person name="Andrade T.G."/>
            <person name="Santos I.K.F.M."/>
        </authorList>
    </citation>
    <scope>NUCLEOTIDE SEQUENCE</scope>
    <source>
        <strain evidence="2">NSGR</strain>
        <tissue evidence="2">Salivary glands</tissue>
    </source>
</reference>
<dbReference type="VEuPathDB" id="VectorBase:LOC119179574"/>
<keyword evidence="1" id="KW-0732">Signal</keyword>
<evidence type="ECO:0000313" key="2">
    <source>
        <dbReference type="EMBL" id="NIE45610.1"/>
    </source>
</evidence>
<dbReference type="EMBL" id="GIKN01003337">
    <property type="protein sequence ID" value="NIE45610.1"/>
    <property type="molecule type" value="Transcribed_RNA"/>
</dbReference>
<protein>
    <submittedName>
        <fullName evidence="2">Putative lipocalin</fullName>
    </submittedName>
</protein>
<evidence type="ECO:0000256" key="1">
    <source>
        <dbReference type="SAM" id="SignalP"/>
    </source>
</evidence>
<organism evidence="2">
    <name type="scientific">Rhipicephalus microplus</name>
    <name type="common">Cattle tick</name>
    <name type="synonym">Boophilus microplus</name>
    <dbReference type="NCBI Taxonomy" id="6941"/>
    <lineage>
        <taxon>Eukaryota</taxon>
        <taxon>Metazoa</taxon>
        <taxon>Ecdysozoa</taxon>
        <taxon>Arthropoda</taxon>
        <taxon>Chelicerata</taxon>
        <taxon>Arachnida</taxon>
        <taxon>Acari</taxon>
        <taxon>Parasitiformes</taxon>
        <taxon>Ixodida</taxon>
        <taxon>Ixodoidea</taxon>
        <taxon>Ixodidae</taxon>
        <taxon>Rhipicephalinae</taxon>
        <taxon>Rhipicephalus</taxon>
        <taxon>Boophilus</taxon>
    </lineage>
</organism>
<sequence>MPNAIIILVFALVVSALQYQGDTSKTPAEEKVYDFRKFVTENQKIWTYESSDYGRWRCKLDNRWNITNHTAFINRSYYMDGKVSYFGVEGYFGSSMEAERRKLVYNMMSLYDISRSRNFHGVEKLKYMNENKTCAVIEIWMYKRHKHRNLSRPIRKTLSTSQRKLVWFSLHAKWVEVRIPYCLLGEGIRDCFEHFKMISKEHEGRIVSREDCLKYYPSSKINQTKKEC</sequence>
<dbReference type="AlphaFoldDB" id="A0A6G5A623"/>
<accession>A0A6G5A623</accession>
<proteinExistence type="predicted"/>
<feature type="signal peptide" evidence="1">
    <location>
        <begin position="1"/>
        <end position="16"/>
    </location>
</feature>
<name>A0A6G5A623_RHIMP</name>
<feature type="chain" id="PRO_5026333055" evidence="1">
    <location>
        <begin position="17"/>
        <end position="228"/>
    </location>
</feature>